<keyword evidence="1" id="KW-0812">Transmembrane</keyword>
<organism evidence="2 3">
    <name type="scientific">Phlebiopsis gigantea (strain 11061_1 CR5-6)</name>
    <name type="common">White-rot fungus</name>
    <name type="synonym">Peniophora gigantea</name>
    <dbReference type="NCBI Taxonomy" id="745531"/>
    <lineage>
        <taxon>Eukaryota</taxon>
        <taxon>Fungi</taxon>
        <taxon>Dikarya</taxon>
        <taxon>Basidiomycota</taxon>
        <taxon>Agaricomycotina</taxon>
        <taxon>Agaricomycetes</taxon>
        <taxon>Polyporales</taxon>
        <taxon>Phanerochaetaceae</taxon>
        <taxon>Phlebiopsis</taxon>
    </lineage>
</organism>
<evidence type="ECO:0000256" key="1">
    <source>
        <dbReference type="SAM" id="Phobius"/>
    </source>
</evidence>
<dbReference type="HOGENOM" id="CLU_2004747_0_0_1"/>
<name>A0A0C3PKI9_PHLG1</name>
<gene>
    <name evidence="2" type="ORF">PHLGIDRAFT_446134</name>
</gene>
<evidence type="ECO:0000313" key="2">
    <source>
        <dbReference type="EMBL" id="KIP06818.1"/>
    </source>
</evidence>
<protein>
    <submittedName>
        <fullName evidence="2">Uncharacterized protein</fullName>
    </submittedName>
</protein>
<keyword evidence="1" id="KW-0472">Membrane</keyword>
<keyword evidence="3" id="KW-1185">Reference proteome</keyword>
<reference evidence="2 3" key="1">
    <citation type="journal article" date="2014" name="PLoS Genet.">
        <title>Analysis of the Phlebiopsis gigantea genome, transcriptome and secretome provides insight into its pioneer colonization strategies of wood.</title>
        <authorList>
            <person name="Hori C."/>
            <person name="Ishida T."/>
            <person name="Igarashi K."/>
            <person name="Samejima M."/>
            <person name="Suzuki H."/>
            <person name="Master E."/>
            <person name="Ferreira P."/>
            <person name="Ruiz-Duenas F.J."/>
            <person name="Held B."/>
            <person name="Canessa P."/>
            <person name="Larrondo L.F."/>
            <person name="Schmoll M."/>
            <person name="Druzhinina I.S."/>
            <person name="Kubicek C.P."/>
            <person name="Gaskell J.A."/>
            <person name="Kersten P."/>
            <person name="St John F."/>
            <person name="Glasner J."/>
            <person name="Sabat G."/>
            <person name="Splinter BonDurant S."/>
            <person name="Syed K."/>
            <person name="Yadav J."/>
            <person name="Mgbeahuruike A.C."/>
            <person name="Kovalchuk A."/>
            <person name="Asiegbu F.O."/>
            <person name="Lackner G."/>
            <person name="Hoffmeister D."/>
            <person name="Rencoret J."/>
            <person name="Gutierrez A."/>
            <person name="Sun H."/>
            <person name="Lindquist E."/>
            <person name="Barry K."/>
            <person name="Riley R."/>
            <person name="Grigoriev I.V."/>
            <person name="Henrissat B."/>
            <person name="Kues U."/>
            <person name="Berka R.M."/>
            <person name="Martinez A.T."/>
            <person name="Covert S.F."/>
            <person name="Blanchette R.A."/>
            <person name="Cullen D."/>
        </authorList>
    </citation>
    <scope>NUCLEOTIDE SEQUENCE [LARGE SCALE GENOMIC DNA]</scope>
    <source>
        <strain evidence="2 3">11061_1 CR5-6</strain>
    </source>
</reference>
<dbReference type="Proteomes" id="UP000053257">
    <property type="component" value="Unassembled WGS sequence"/>
</dbReference>
<dbReference type="EMBL" id="KN840510">
    <property type="protein sequence ID" value="KIP06818.1"/>
    <property type="molecule type" value="Genomic_DNA"/>
</dbReference>
<keyword evidence="1" id="KW-1133">Transmembrane helix</keyword>
<sequence length="124" mass="13243">MSTATAHNACSSLISTVLCRLNMSTLHILKSRDISVASASSFIIVVAVGFFGLLMVCVGSSSYYRQRFARRQAAILGSASQAQVPLTPPQLWDVSCPEMKEGLVLLHAADWAYVQATSCCEDGG</sequence>
<feature type="transmembrane region" description="Helical" evidence="1">
    <location>
        <begin position="42"/>
        <end position="64"/>
    </location>
</feature>
<dbReference type="AlphaFoldDB" id="A0A0C3PKI9"/>
<proteinExistence type="predicted"/>
<accession>A0A0C3PKI9</accession>
<evidence type="ECO:0000313" key="3">
    <source>
        <dbReference type="Proteomes" id="UP000053257"/>
    </source>
</evidence>